<gene>
    <name evidence="9" type="ORF">EV215_1577</name>
</gene>
<dbReference type="RefSeq" id="WP_134113444.1">
    <property type="nucleotide sequence ID" value="NZ_SOBG01000006.1"/>
</dbReference>
<dbReference type="Proteomes" id="UP000294678">
    <property type="component" value="Unassembled WGS sequence"/>
</dbReference>
<dbReference type="PROSITE" id="PS50893">
    <property type="entry name" value="ABC_TRANSPORTER_2"/>
    <property type="match status" value="1"/>
</dbReference>
<evidence type="ECO:0000313" key="10">
    <source>
        <dbReference type="Proteomes" id="UP000294678"/>
    </source>
</evidence>
<proteinExistence type="inferred from homology"/>
<dbReference type="InterPro" id="IPR027417">
    <property type="entry name" value="P-loop_NTPase"/>
</dbReference>
<dbReference type="Gene3D" id="3.40.50.300">
    <property type="entry name" value="P-loop containing nucleotide triphosphate hydrolases"/>
    <property type="match status" value="1"/>
</dbReference>
<dbReference type="Pfam" id="PF00005">
    <property type="entry name" value="ABC_tran"/>
    <property type="match status" value="1"/>
</dbReference>
<reference evidence="9 10" key="1">
    <citation type="submission" date="2019-03" db="EMBL/GenBank/DDBJ databases">
        <title>Genomic Encyclopedia of Type Strains, Phase IV (KMG-IV): sequencing the most valuable type-strain genomes for metagenomic binning, comparative biology and taxonomic classification.</title>
        <authorList>
            <person name="Goeker M."/>
        </authorList>
    </citation>
    <scope>NUCLEOTIDE SEQUENCE [LARGE SCALE GENOMIC DNA]</scope>
    <source>
        <strain evidence="9 10">DSM 100055</strain>
    </source>
</reference>
<dbReference type="AlphaFoldDB" id="A0AA46DY65"/>
<keyword evidence="4" id="KW-1003">Cell membrane</keyword>
<dbReference type="InterPro" id="IPR003593">
    <property type="entry name" value="AAA+_ATPase"/>
</dbReference>
<evidence type="ECO:0000256" key="5">
    <source>
        <dbReference type="ARBA" id="ARBA00022741"/>
    </source>
</evidence>
<comment type="subcellular location">
    <subcellularLocation>
        <location evidence="1">Cell membrane</location>
        <topology evidence="1">Peripheral membrane protein</topology>
    </subcellularLocation>
</comment>
<comment type="caution">
    <text evidence="9">The sequence shown here is derived from an EMBL/GenBank/DDBJ whole genome shotgun (WGS) entry which is preliminary data.</text>
</comment>
<keyword evidence="5" id="KW-0547">Nucleotide-binding</keyword>
<dbReference type="InterPro" id="IPR050086">
    <property type="entry name" value="MetN_ABC_transporter-like"/>
</dbReference>
<dbReference type="SMART" id="SM00382">
    <property type="entry name" value="AAA"/>
    <property type="match status" value="1"/>
</dbReference>
<dbReference type="InterPro" id="IPR003439">
    <property type="entry name" value="ABC_transporter-like_ATP-bd"/>
</dbReference>
<evidence type="ECO:0000256" key="4">
    <source>
        <dbReference type="ARBA" id="ARBA00022475"/>
    </source>
</evidence>
<keyword evidence="10" id="KW-1185">Reference proteome</keyword>
<dbReference type="PANTHER" id="PTHR43166:SF9">
    <property type="entry name" value="GLUTAMATE_ASPARTATE IMPORT ATP-BINDING PROTEIN GLTL"/>
    <property type="match status" value="1"/>
</dbReference>
<dbReference type="PANTHER" id="PTHR43166">
    <property type="entry name" value="AMINO ACID IMPORT ATP-BINDING PROTEIN"/>
    <property type="match status" value="1"/>
</dbReference>
<feature type="domain" description="ABC transporter" evidence="8">
    <location>
        <begin position="3"/>
        <end position="234"/>
    </location>
</feature>
<dbReference type="GO" id="GO:0005524">
    <property type="term" value="F:ATP binding"/>
    <property type="evidence" value="ECO:0007669"/>
    <property type="project" value="UniProtKB-KW"/>
</dbReference>
<dbReference type="SUPFAM" id="SSF52540">
    <property type="entry name" value="P-loop containing nucleoside triphosphate hydrolases"/>
    <property type="match status" value="1"/>
</dbReference>
<protein>
    <submittedName>
        <fullName evidence="9">Amino acid ABC transporter ATP-binding protein (PAAT family)</fullName>
    </submittedName>
</protein>
<dbReference type="EMBL" id="SOBG01000006">
    <property type="protein sequence ID" value="TDT69234.1"/>
    <property type="molecule type" value="Genomic_DNA"/>
</dbReference>
<name>A0AA46DY65_9FUSO</name>
<dbReference type="InterPro" id="IPR017871">
    <property type="entry name" value="ABC_transporter-like_CS"/>
</dbReference>
<dbReference type="GO" id="GO:0005886">
    <property type="term" value="C:plasma membrane"/>
    <property type="evidence" value="ECO:0007669"/>
    <property type="project" value="UniProtKB-SubCell"/>
</dbReference>
<organism evidence="9 10">
    <name type="scientific">Hypnocyclicus thermotrophus</name>
    <dbReference type="NCBI Taxonomy" id="1627895"/>
    <lineage>
        <taxon>Bacteria</taxon>
        <taxon>Fusobacteriati</taxon>
        <taxon>Fusobacteriota</taxon>
        <taxon>Fusobacteriia</taxon>
        <taxon>Fusobacteriales</taxon>
        <taxon>Fusobacteriaceae</taxon>
        <taxon>Hypnocyclicus</taxon>
    </lineage>
</organism>
<dbReference type="PROSITE" id="PS00211">
    <property type="entry name" value="ABC_TRANSPORTER_1"/>
    <property type="match status" value="1"/>
</dbReference>
<evidence type="ECO:0000256" key="2">
    <source>
        <dbReference type="ARBA" id="ARBA00005417"/>
    </source>
</evidence>
<keyword evidence="6 9" id="KW-0067">ATP-binding</keyword>
<keyword evidence="3" id="KW-0813">Transport</keyword>
<dbReference type="GO" id="GO:0016887">
    <property type="term" value="F:ATP hydrolysis activity"/>
    <property type="evidence" value="ECO:0007669"/>
    <property type="project" value="InterPro"/>
</dbReference>
<keyword evidence="7" id="KW-0472">Membrane</keyword>
<evidence type="ECO:0000256" key="7">
    <source>
        <dbReference type="ARBA" id="ARBA00023136"/>
    </source>
</evidence>
<evidence type="ECO:0000259" key="8">
    <source>
        <dbReference type="PROSITE" id="PS50893"/>
    </source>
</evidence>
<accession>A0AA46DY65</accession>
<evidence type="ECO:0000313" key="9">
    <source>
        <dbReference type="EMBL" id="TDT69234.1"/>
    </source>
</evidence>
<sequence>MNLTIKNLKKDYDKPVLKGINLELKNKNIIGVIGPSGGGKSTFLRLVAGLEELTEGSIIVNGLEITKDKIKDYHKKIGFVFQSHSLFPHLTILRNITLILEKIHKINKKNAEEKTIYLLEKFGLLEHMHKLPEQLSGGQSQRASIVRSLAINPDILFFDEPTSSLDPILTYEVLETILKLKDEKKDFIIVTHEIGFARDVADYILFIDEGKIIEHGPPNILSSPKTKNLKIFLSKVLSWNKN</sequence>
<comment type="similarity">
    <text evidence="2">Belongs to the ABC transporter superfamily.</text>
</comment>
<evidence type="ECO:0000256" key="3">
    <source>
        <dbReference type="ARBA" id="ARBA00022448"/>
    </source>
</evidence>
<evidence type="ECO:0000256" key="6">
    <source>
        <dbReference type="ARBA" id="ARBA00022840"/>
    </source>
</evidence>
<evidence type="ECO:0000256" key="1">
    <source>
        <dbReference type="ARBA" id="ARBA00004202"/>
    </source>
</evidence>